<dbReference type="Gene3D" id="1.20.1250.20">
    <property type="entry name" value="MFS general substrate transporter like domains"/>
    <property type="match status" value="1"/>
</dbReference>
<feature type="transmembrane region" description="Helical" evidence="5">
    <location>
        <begin position="117"/>
        <end position="138"/>
    </location>
</feature>
<accession>A0A3Q1G009</accession>
<dbReference type="Ensembl" id="ENSAPOT00000031758.1">
    <property type="protein sequence ID" value="ENSAPOP00000011815.1"/>
    <property type="gene ID" value="ENSAPOG00000014437.1"/>
</dbReference>
<evidence type="ECO:0000256" key="5">
    <source>
        <dbReference type="SAM" id="Phobius"/>
    </source>
</evidence>
<evidence type="ECO:0000256" key="2">
    <source>
        <dbReference type="ARBA" id="ARBA00022692"/>
    </source>
</evidence>
<keyword evidence="4 5" id="KW-0472">Membrane</keyword>
<evidence type="ECO:0000256" key="3">
    <source>
        <dbReference type="ARBA" id="ARBA00022989"/>
    </source>
</evidence>
<feature type="transmembrane region" description="Helical" evidence="5">
    <location>
        <begin position="89"/>
        <end position="110"/>
    </location>
</feature>
<comment type="subcellular location">
    <subcellularLocation>
        <location evidence="1">Membrane</location>
        <topology evidence="1">Multi-pass membrane protein</topology>
    </subcellularLocation>
</comment>
<dbReference type="GeneTree" id="ENSGT00940000164766"/>
<dbReference type="InterPro" id="IPR011701">
    <property type="entry name" value="MFS"/>
</dbReference>
<evidence type="ECO:0000259" key="6">
    <source>
        <dbReference type="PROSITE" id="PS50850"/>
    </source>
</evidence>
<dbReference type="SUPFAM" id="SSF103473">
    <property type="entry name" value="MFS general substrate transporter"/>
    <property type="match status" value="1"/>
</dbReference>
<evidence type="ECO:0000256" key="1">
    <source>
        <dbReference type="ARBA" id="ARBA00004141"/>
    </source>
</evidence>
<keyword evidence="8" id="KW-1185">Reference proteome</keyword>
<dbReference type="PROSITE" id="PS50850">
    <property type="entry name" value="MFS"/>
    <property type="match status" value="1"/>
</dbReference>
<keyword evidence="3 5" id="KW-1133">Transmembrane helix</keyword>
<evidence type="ECO:0000313" key="8">
    <source>
        <dbReference type="Proteomes" id="UP000257200"/>
    </source>
</evidence>
<dbReference type="PANTHER" id="PTHR24064">
    <property type="entry name" value="SOLUTE CARRIER FAMILY 22 MEMBER"/>
    <property type="match status" value="1"/>
</dbReference>
<proteinExistence type="predicted"/>
<dbReference type="InterPro" id="IPR036259">
    <property type="entry name" value="MFS_trans_sf"/>
</dbReference>
<sequence length="163" mass="18331">MQHVCLFVCVFHQTSTCFHLPPQWFLVKQQAYKVSLAGSLFFAGLLVGNVVFGPLSDKIGRRPVYLTGLFFEVIFGYVTALAPSYEVFAVSRLLVGLMNGGIGLVCFVLTQEYVGKSYWYLLKSLICSGVVTMTVKYLCTHNVYNLAAFVCQAWKRRQTSLFK</sequence>
<dbReference type="GO" id="GO:0022857">
    <property type="term" value="F:transmembrane transporter activity"/>
    <property type="evidence" value="ECO:0007669"/>
    <property type="project" value="InterPro"/>
</dbReference>
<name>A0A3Q1G009_9TELE</name>
<feature type="transmembrane region" description="Helical" evidence="5">
    <location>
        <begin position="33"/>
        <end position="52"/>
    </location>
</feature>
<feature type="domain" description="Major facilitator superfamily (MFS) profile" evidence="6">
    <location>
        <begin position="1"/>
        <end position="163"/>
    </location>
</feature>
<dbReference type="InParanoid" id="A0A3Q1G009"/>
<dbReference type="Proteomes" id="UP000257200">
    <property type="component" value="Unplaced"/>
</dbReference>
<reference evidence="7" key="1">
    <citation type="submission" date="2025-08" db="UniProtKB">
        <authorList>
            <consortium name="Ensembl"/>
        </authorList>
    </citation>
    <scope>IDENTIFICATION</scope>
</reference>
<organism evidence="7 8">
    <name type="scientific">Acanthochromis polyacanthus</name>
    <name type="common">spiny chromis</name>
    <dbReference type="NCBI Taxonomy" id="80966"/>
    <lineage>
        <taxon>Eukaryota</taxon>
        <taxon>Metazoa</taxon>
        <taxon>Chordata</taxon>
        <taxon>Craniata</taxon>
        <taxon>Vertebrata</taxon>
        <taxon>Euteleostomi</taxon>
        <taxon>Actinopterygii</taxon>
        <taxon>Neopterygii</taxon>
        <taxon>Teleostei</taxon>
        <taxon>Neoteleostei</taxon>
        <taxon>Acanthomorphata</taxon>
        <taxon>Ovalentaria</taxon>
        <taxon>Pomacentridae</taxon>
        <taxon>Acanthochromis</taxon>
    </lineage>
</organism>
<evidence type="ECO:0000313" key="7">
    <source>
        <dbReference type="Ensembl" id="ENSAPOP00000011815.1"/>
    </source>
</evidence>
<dbReference type="Pfam" id="PF07690">
    <property type="entry name" value="MFS_1"/>
    <property type="match status" value="1"/>
</dbReference>
<reference evidence="7" key="2">
    <citation type="submission" date="2025-09" db="UniProtKB">
        <authorList>
            <consortium name="Ensembl"/>
        </authorList>
    </citation>
    <scope>IDENTIFICATION</scope>
</reference>
<protein>
    <recommendedName>
        <fullName evidence="6">Major facilitator superfamily (MFS) profile domain-containing protein</fullName>
    </recommendedName>
</protein>
<dbReference type="AlphaFoldDB" id="A0A3Q1G009"/>
<keyword evidence="2 5" id="KW-0812">Transmembrane</keyword>
<dbReference type="InterPro" id="IPR020846">
    <property type="entry name" value="MFS_dom"/>
</dbReference>
<evidence type="ECO:0000256" key="4">
    <source>
        <dbReference type="ARBA" id="ARBA00023136"/>
    </source>
</evidence>
<dbReference type="GO" id="GO:0016020">
    <property type="term" value="C:membrane"/>
    <property type="evidence" value="ECO:0007669"/>
    <property type="project" value="UniProtKB-SubCell"/>
</dbReference>
<dbReference type="STRING" id="80966.ENSAPOP00000011815"/>
<feature type="transmembrane region" description="Helical" evidence="5">
    <location>
        <begin position="64"/>
        <end position="83"/>
    </location>
</feature>